<comment type="caution">
    <text evidence="2">The sequence shown here is derived from an EMBL/GenBank/DDBJ whole genome shotgun (WGS) entry which is preliminary data.</text>
</comment>
<dbReference type="Proteomes" id="UP001289135">
    <property type="component" value="Unassembled WGS sequence"/>
</dbReference>
<name>A0AAE5AGN6_9RICK</name>
<feature type="compositionally biased region" description="Basic and acidic residues" evidence="1">
    <location>
        <begin position="97"/>
        <end position="106"/>
    </location>
</feature>
<evidence type="ECO:0000313" key="3">
    <source>
        <dbReference type="Proteomes" id="UP001289135"/>
    </source>
</evidence>
<keyword evidence="3" id="KW-1185">Reference proteome</keyword>
<dbReference type="EMBL" id="JARGYU010000001">
    <property type="protein sequence ID" value="MDZ5760967.1"/>
    <property type="molecule type" value="Genomic_DNA"/>
</dbReference>
<evidence type="ECO:0000256" key="1">
    <source>
        <dbReference type="SAM" id="MobiDB-lite"/>
    </source>
</evidence>
<evidence type="ECO:0000313" key="2">
    <source>
        <dbReference type="EMBL" id="MDZ5760967.1"/>
    </source>
</evidence>
<accession>A0AAE5AGN6</accession>
<reference evidence="2" key="1">
    <citation type="submission" date="2023-02" db="EMBL/GenBank/DDBJ databases">
        <title>Host association and intracellularity evolved multiple times independently in the Rickettsiales.</title>
        <authorList>
            <person name="Castelli M."/>
            <person name="Nardi T."/>
            <person name="Gammuto L."/>
            <person name="Bellinzona G."/>
            <person name="Sabaneyeva E."/>
            <person name="Potekhin A."/>
            <person name="Serra V."/>
            <person name="Petroni G."/>
            <person name="Sassera D."/>
        </authorList>
    </citation>
    <scope>NUCLEOTIDE SEQUENCE</scope>
    <source>
        <strain evidence="2">USBL-36I1</strain>
    </source>
</reference>
<feature type="compositionally biased region" description="Low complexity" evidence="1">
    <location>
        <begin position="107"/>
        <end position="116"/>
    </location>
</feature>
<organism evidence="2 3">
    <name type="scientific">Lyticum sinuosum</name>
    <dbReference type="NCBI Taxonomy" id="1332059"/>
    <lineage>
        <taxon>Bacteria</taxon>
        <taxon>Pseudomonadati</taxon>
        <taxon>Pseudomonadota</taxon>
        <taxon>Alphaproteobacteria</taxon>
        <taxon>Rickettsiales</taxon>
        <taxon>Lyticum</taxon>
    </lineage>
</organism>
<dbReference type="RefSeq" id="WP_322498400.1">
    <property type="nucleotide sequence ID" value="NZ_JARGYU010000001.1"/>
</dbReference>
<dbReference type="AlphaFoldDB" id="A0AAE5AGN6"/>
<gene>
    <name evidence="2" type="ORF">Lyticum_00124</name>
</gene>
<sequence>MQQKNQSQYSIKEESWSGDYNNSQHFFEEQKFDDNNQLQNILHQEESILIEDKEGSIIEQKLQNQNLRIQKLEPQKLEPQKQCLIVKGVKKMITDRKFNNPLENKKNQGQNKKNFI</sequence>
<protein>
    <submittedName>
        <fullName evidence="2">Uncharacterized protein</fullName>
    </submittedName>
</protein>
<feature type="region of interest" description="Disordered" evidence="1">
    <location>
        <begin position="97"/>
        <end position="116"/>
    </location>
</feature>
<proteinExistence type="predicted"/>